<protein>
    <submittedName>
        <fullName evidence="1">Uncharacterized protein</fullName>
    </submittedName>
</protein>
<dbReference type="Proteomes" id="UP001432027">
    <property type="component" value="Unassembled WGS sequence"/>
</dbReference>
<reference evidence="1" key="1">
    <citation type="submission" date="2023-10" db="EMBL/GenBank/DDBJ databases">
        <title>Genome assembly of Pristionchus species.</title>
        <authorList>
            <person name="Yoshida K."/>
            <person name="Sommer R.J."/>
        </authorList>
    </citation>
    <scope>NUCLEOTIDE SEQUENCE</scope>
    <source>
        <strain evidence="1">RS0144</strain>
    </source>
</reference>
<dbReference type="EMBL" id="BTSX01000006">
    <property type="protein sequence ID" value="GMT04800.1"/>
    <property type="molecule type" value="Genomic_DNA"/>
</dbReference>
<sequence>RCTDFTCIEKYYEPLYTFFTVYARHYEGRDDRGKRALQALEYMNRFKKPSMFYNILLERVYMHKYRLVGLEDFLKNNQFRRLKKTAAGVPQTDLLGLTYIDILKEEWNKTKAPEDDNVEEAIEFYRKEYKKGNELWKWFGNETAKILAHTSALHAINTQYPKDILDLVSSDPNFDNARFMRVIQKDDRLVLPESYLVESVYRTNDTNV</sequence>
<evidence type="ECO:0000313" key="1">
    <source>
        <dbReference type="EMBL" id="GMT04800.1"/>
    </source>
</evidence>
<gene>
    <name evidence="1" type="ORF">PENTCL1PPCAC_26974</name>
</gene>
<comment type="caution">
    <text evidence="1">The sequence shown here is derived from an EMBL/GenBank/DDBJ whole genome shotgun (WGS) entry which is preliminary data.</text>
</comment>
<proteinExistence type="predicted"/>
<evidence type="ECO:0000313" key="2">
    <source>
        <dbReference type="Proteomes" id="UP001432027"/>
    </source>
</evidence>
<dbReference type="AlphaFoldDB" id="A0AAV5UFE6"/>
<feature type="non-terminal residue" evidence="1">
    <location>
        <position position="1"/>
    </location>
</feature>
<keyword evidence="2" id="KW-1185">Reference proteome</keyword>
<feature type="non-terminal residue" evidence="1">
    <location>
        <position position="208"/>
    </location>
</feature>
<name>A0AAV5UFE6_9BILA</name>
<organism evidence="1 2">
    <name type="scientific">Pristionchus entomophagus</name>
    <dbReference type="NCBI Taxonomy" id="358040"/>
    <lineage>
        <taxon>Eukaryota</taxon>
        <taxon>Metazoa</taxon>
        <taxon>Ecdysozoa</taxon>
        <taxon>Nematoda</taxon>
        <taxon>Chromadorea</taxon>
        <taxon>Rhabditida</taxon>
        <taxon>Rhabditina</taxon>
        <taxon>Diplogasteromorpha</taxon>
        <taxon>Diplogasteroidea</taxon>
        <taxon>Neodiplogasteridae</taxon>
        <taxon>Pristionchus</taxon>
    </lineage>
</organism>
<accession>A0AAV5UFE6</accession>